<reference evidence="7" key="2">
    <citation type="submission" date="2013-05" db="EMBL/GenBank/DDBJ databases">
        <authorList>
            <person name="Carter J.-M."/>
            <person name="Baker S.C."/>
            <person name="Pink R."/>
            <person name="Carter D.R.F."/>
            <person name="Collins A."/>
            <person name="Tomlin J."/>
            <person name="Gibbs M."/>
            <person name="Breuker C.J."/>
        </authorList>
    </citation>
    <scope>NUCLEOTIDE SEQUENCE</scope>
    <source>
        <tissue evidence="7">Ovary</tissue>
    </source>
</reference>
<organism evidence="7">
    <name type="scientific">Pararge aegeria</name>
    <name type="common">speckled wood butterfly</name>
    <dbReference type="NCBI Taxonomy" id="116150"/>
    <lineage>
        <taxon>Eukaryota</taxon>
        <taxon>Metazoa</taxon>
        <taxon>Ecdysozoa</taxon>
        <taxon>Arthropoda</taxon>
        <taxon>Hexapoda</taxon>
        <taxon>Insecta</taxon>
        <taxon>Pterygota</taxon>
        <taxon>Neoptera</taxon>
        <taxon>Endopterygota</taxon>
        <taxon>Lepidoptera</taxon>
        <taxon>Glossata</taxon>
        <taxon>Ditrysia</taxon>
        <taxon>Papilionoidea</taxon>
        <taxon>Nymphalidae</taxon>
        <taxon>Satyrinae</taxon>
        <taxon>Satyrini</taxon>
        <taxon>Parargina</taxon>
        <taxon>Pararge</taxon>
    </lineage>
</organism>
<dbReference type="EMBL" id="GAIX01014790">
    <property type="protein sequence ID" value="JAA77770.1"/>
    <property type="molecule type" value="Transcribed_RNA"/>
</dbReference>
<dbReference type="AlphaFoldDB" id="S4NVY2"/>
<dbReference type="PANTHER" id="PTHR12087:SF0">
    <property type="entry name" value="ORIGIN RECOGNITION COMPLEX SUBUNIT 4"/>
    <property type="match status" value="1"/>
</dbReference>
<reference evidence="7" key="1">
    <citation type="journal article" date="2013" name="BMC Genomics">
        <title>Unscrambling butterfly oogenesis.</title>
        <authorList>
            <person name="Carter J.M."/>
            <person name="Baker S.C."/>
            <person name="Pink R."/>
            <person name="Carter D.R."/>
            <person name="Collins A."/>
            <person name="Tomlin J."/>
            <person name="Gibbs M."/>
            <person name="Breuker C.J."/>
        </authorList>
    </citation>
    <scope>NUCLEOTIDE SEQUENCE</scope>
    <source>
        <tissue evidence="7">Ovary</tissue>
    </source>
</reference>
<comment type="subcellular location">
    <subcellularLocation>
        <location evidence="1">Nucleus</location>
    </subcellularLocation>
</comment>
<accession>S4NVY2</accession>
<sequence length="110" mass="12583">MVHGLEIFDGQPMNFEMVLHRYTKFANTNSSNQSVPRPVVLKAFEHLQQLEIIMPSKGADHSVSDANTSRVQKEYKLYTLAAPIHDIKEALKSYKALPTEINHWFNNSID</sequence>
<dbReference type="InterPro" id="IPR016527">
    <property type="entry name" value="ORC4"/>
</dbReference>
<name>S4NVY2_9NEOP</name>
<keyword evidence="5" id="KW-0539">Nucleus</keyword>
<evidence type="ECO:0000256" key="3">
    <source>
        <dbReference type="ARBA" id="ARBA00022705"/>
    </source>
</evidence>
<evidence type="ECO:0000256" key="2">
    <source>
        <dbReference type="ARBA" id="ARBA00019083"/>
    </source>
</evidence>
<evidence type="ECO:0000259" key="6">
    <source>
        <dbReference type="Pfam" id="PF14629"/>
    </source>
</evidence>
<evidence type="ECO:0000256" key="5">
    <source>
        <dbReference type="ARBA" id="ARBA00023242"/>
    </source>
</evidence>
<proteinExistence type="predicted"/>
<evidence type="ECO:0000256" key="1">
    <source>
        <dbReference type="ARBA" id="ARBA00004123"/>
    </source>
</evidence>
<dbReference type="GO" id="GO:0003688">
    <property type="term" value="F:DNA replication origin binding"/>
    <property type="evidence" value="ECO:0007669"/>
    <property type="project" value="TreeGrafter"/>
</dbReference>
<evidence type="ECO:0000313" key="7">
    <source>
        <dbReference type="EMBL" id="JAA77770.1"/>
    </source>
</evidence>
<dbReference type="InterPro" id="IPR032705">
    <property type="entry name" value="ORC4_C"/>
</dbReference>
<dbReference type="PANTHER" id="PTHR12087">
    <property type="entry name" value="ORIGIN RECOGNITION COMPLEX SUBUNIT 4"/>
    <property type="match status" value="1"/>
</dbReference>
<feature type="domain" description="Origin recognition complex subunit 4 C-terminal" evidence="6">
    <location>
        <begin position="2"/>
        <end position="91"/>
    </location>
</feature>
<dbReference type="GO" id="GO:0006270">
    <property type="term" value="P:DNA replication initiation"/>
    <property type="evidence" value="ECO:0007669"/>
    <property type="project" value="TreeGrafter"/>
</dbReference>
<evidence type="ECO:0000256" key="4">
    <source>
        <dbReference type="ARBA" id="ARBA00023125"/>
    </source>
</evidence>
<keyword evidence="3" id="KW-0235">DNA replication</keyword>
<dbReference type="GO" id="GO:0005664">
    <property type="term" value="C:nuclear origin of replication recognition complex"/>
    <property type="evidence" value="ECO:0007669"/>
    <property type="project" value="TreeGrafter"/>
</dbReference>
<keyword evidence="4" id="KW-0238">DNA-binding</keyword>
<dbReference type="Pfam" id="PF14629">
    <property type="entry name" value="ORC4_C"/>
    <property type="match status" value="1"/>
</dbReference>
<protein>
    <recommendedName>
        <fullName evidence="2">Origin recognition complex subunit 4</fullName>
    </recommendedName>
</protein>